<dbReference type="Proteomes" id="UP000323144">
    <property type="component" value="Chromosome"/>
</dbReference>
<evidence type="ECO:0000259" key="10">
    <source>
        <dbReference type="PROSITE" id="PS50893"/>
    </source>
</evidence>
<dbReference type="InterPro" id="IPR027417">
    <property type="entry name" value="P-loop_NTPase"/>
</dbReference>
<accession>A0A5B9Y578</accession>
<evidence type="ECO:0000256" key="8">
    <source>
        <dbReference type="ARBA" id="ARBA00022967"/>
    </source>
</evidence>
<dbReference type="GO" id="GO:0016887">
    <property type="term" value="F:ATP hydrolysis activity"/>
    <property type="evidence" value="ECO:0007669"/>
    <property type="project" value="InterPro"/>
</dbReference>
<evidence type="ECO:0000313" key="11">
    <source>
        <dbReference type="EMBL" id="QEH61849.1"/>
    </source>
</evidence>
<reference evidence="11 12" key="1">
    <citation type="submission" date="2019-08" db="EMBL/GenBank/DDBJ databases">
        <title>Complete genome sequence of Spiroplasma chinense CCH (DSM 19755).</title>
        <authorList>
            <person name="Shen H.-Y."/>
            <person name="Lin Y.-C."/>
            <person name="Chou L."/>
            <person name="Kuo C.-H."/>
        </authorList>
    </citation>
    <scope>NUCLEOTIDE SEQUENCE [LARGE SCALE GENOMIC DNA]</scope>
    <source>
        <strain evidence="11 12">CCH</strain>
    </source>
</reference>
<protein>
    <submittedName>
        <fullName evidence="11">Ribose transport system ATP-binding protein</fullName>
    </submittedName>
</protein>
<dbReference type="InterPro" id="IPR003439">
    <property type="entry name" value="ABC_transporter-like_ATP-bd"/>
</dbReference>
<evidence type="ECO:0000256" key="7">
    <source>
        <dbReference type="ARBA" id="ARBA00022840"/>
    </source>
</evidence>
<dbReference type="CDD" id="cd03216">
    <property type="entry name" value="ABC_Carb_Monos_I"/>
    <property type="match status" value="1"/>
</dbReference>
<keyword evidence="6" id="KW-0547">Nucleotide-binding</keyword>
<dbReference type="AlphaFoldDB" id="A0A5B9Y578"/>
<proteinExistence type="predicted"/>
<keyword evidence="9" id="KW-0472">Membrane</keyword>
<evidence type="ECO:0000256" key="2">
    <source>
        <dbReference type="ARBA" id="ARBA00022448"/>
    </source>
</evidence>
<dbReference type="EMBL" id="CP043026">
    <property type="protein sequence ID" value="QEH61849.1"/>
    <property type="molecule type" value="Genomic_DNA"/>
</dbReference>
<keyword evidence="7 11" id="KW-0067">ATP-binding</keyword>
<evidence type="ECO:0000256" key="1">
    <source>
        <dbReference type="ARBA" id="ARBA00004202"/>
    </source>
</evidence>
<dbReference type="InterPro" id="IPR017871">
    <property type="entry name" value="ABC_transporter-like_CS"/>
</dbReference>
<dbReference type="InterPro" id="IPR050107">
    <property type="entry name" value="ABC_carbohydrate_import_ATPase"/>
</dbReference>
<evidence type="ECO:0000256" key="3">
    <source>
        <dbReference type="ARBA" id="ARBA00022475"/>
    </source>
</evidence>
<organism evidence="11 12">
    <name type="scientific">Spiroplasma chinense</name>
    <dbReference type="NCBI Taxonomy" id="216932"/>
    <lineage>
        <taxon>Bacteria</taxon>
        <taxon>Bacillati</taxon>
        <taxon>Mycoplasmatota</taxon>
        <taxon>Mollicutes</taxon>
        <taxon>Entomoplasmatales</taxon>
        <taxon>Spiroplasmataceae</taxon>
        <taxon>Spiroplasma</taxon>
    </lineage>
</organism>
<keyword evidence="4" id="KW-0762">Sugar transport</keyword>
<evidence type="ECO:0000313" key="12">
    <source>
        <dbReference type="Proteomes" id="UP000323144"/>
    </source>
</evidence>
<dbReference type="GO" id="GO:0005524">
    <property type="term" value="F:ATP binding"/>
    <property type="evidence" value="ECO:0007669"/>
    <property type="project" value="UniProtKB-KW"/>
</dbReference>
<dbReference type="PROSITE" id="PS00211">
    <property type="entry name" value="ABC_TRANSPORTER_1"/>
    <property type="match status" value="1"/>
</dbReference>
<keyword evidence="2" id="KW-0813">Transport</keyword>
<dbReference type="Pfam" id="PF00005">
    <property type="entry name" value="ABC_tran"/>
    <property type="match status" value="2"/>
</dbReference>
<dbReference type="InterPro" id="IPR003593">
    <property type="entry name" value="AAA+_ATPase"/>
</dbReference>
<dbReference type="FunFam" id="3.40.50.300:FF:000127">
    <property type="entry name" value="Ribose import ATP-binding protein RbsA"/>
    <property type="match status" value="1"/>
</dbReference>
<sequence length="506" mass="57124">MSNLVNERIKDTPILELKNISKSFGPVRALNEVNLRLFPGKVTAVIGENGAGKSTLMNIISGVHKKTNGQMFLNNYIYEPKSIKHAEKMGISIIHQELLTIPYMTVMDNIFLGSEIYTIFGSINYSKQASVIRDTFNRLGVGIEPHKLIGELTVAEQQMVEIAKAIIKKSNVILMDEPTSSLSEKETASLFKTIHRLKNENIAIAYISHRLQELPEISDYLTIIRDGQYMGEYILGDIDEEEMINKMVGREIKERYPAKFESENKVEILKIKNWGNDYSKNINFSINSGEILGFSGLIGAGRSELFKSIVGEIKKNSGNIFMNDKVKKIRNTNSAIKNGIYYVTEDRKVEGLIIEQTIKFNISLSSLSGIQNKLTRSISTLKENRKVYELFKETTIKAPNFNYRINQLSGGNQQKVLIAKSLMSNPSILILDEPTRGVDVGARREIYDLISKMKKEHNTAIVIISSDLPEIIGLCDRVLVMKDGQITKEIIDKKDFTQDEIIKYAI</sequence>
<gene>
    <name evidence="11" type="primary">rbsA</name>
    <name evidence="11" type="ORF">SCHIN_v1c06520</name>
</gene>
<comment type="subcellular location">
    <subcellularLocation>
        <location evidence="1">Cell membrane</location>
        <topology evidence="1">Peripheral membrane protein</topology>
    </subcellularLocation>
</comment>
<dbReference type="SMART" id="SM00382">
    <property type="entry name" value="AAA"/>
    <property type="match status" value="2"/>
</dbReference>
<evidence type="ECO:0000256" key="5">
    <source>
        <dbReference type="ARBA" id="ARBA00022737"/>
    </source>
</evidence>
<keyword evidence="5" id="KW-0677">Repeat</keyword>
<dbReference type="RefSeq" id="WP_208057176.1">
    <property type="nucleotide sequence ID" value="NZ_CP043026.1"/>
</dbReference>
<dbReference type="PANTHER" id="PTHR43790">
    <property type="entry name" value="CARBOHYDRATE TRANSPORT ATP-BINDING PROTEIN MG119-RELATED"/>
    <property type="match status" value="1"/>
</dbReference>
<evidence type="ECO:0000256" key="4">
    <source>
        <dbReference type="ARBA" id="ARBA00022597"/>
    </source>
</evidence>
<keyword evidence="3" id="KW-1003">Cell membrane</keyword>
<evidence type="ECO:0000256" key="6">
    <source>
        <dbReference type="ARBA" id="ARBA00022741"/>
    </source>
</evidence>
<dbReference type="Gene3D" id="3.40.50.300">
    <property type="entry name" value="P-loop containing nucleotide triphosphate hydrolases"/>
    <property type="match status" value="2"/>
</dbReference>
<dbReference type="SUPFAM" id="SSF52540">
    <property type="entry name" value="P-loop containing nucleoside triphosphate hydrolases"/>
    <property type="match status" value="2"/>
</dbReference>
<feature type="domain" description="ABC transporter" evidence="10">
    <location>
        <begin position="258"/>
        <end position="503"/>
    </location>
</feature>
<keyword evidence="8" id="KW-1278">Translocase</keyword>
<keyword evidence="12" id="KW-1185">Reference proteome</keyword>
<dbReference type="PANTHER" id="PTHR43790:SF3">
    <property type="entry name" value="D-ALLOSE IMPORT ATP-BINDING PROTEIN ALSA-RELATED"/>
    <property type="match status" value="1"/>
</dbReference>
<evidence type="ECO:0000256" key="9">
    <source>
        <dbReference type="ARBA" id="ARBA00023136"/>
    </source>
</evidence>
<feature type="domain" description="ABC transporter" evidence="10">
    <location>
        <begin position="15"/>
        <end position="251"/>
    </location>
</feature>
<dbReference type="PROSITE" id="PS50893">
    <property type="entry name" value="ABC_TRANSPORTER_2"/>
    <property type="match status" value="2"/>
</dbReference>
<dbReference type="CDD" id="cd03215">
    <property type="entry name" value="ABC_Carb_Monos_II"/>
    <property type="match status" value="1"/>
</dbReference>
<name>A0A5B9Y578_9MOLU</name>
<dbReference type="GO" id="GO:0005886">
    <property type="term" value="C:plasma membrane"/>
    <property type="evidence" value="ECO:0007669"/>
    <property type="project" value="UniProtKB-SubCell"/>
</dbReference>
<dbReference type="KEGG" id="schi:SCHIN_v1c06520"/>